<reference evidence="2 3" key="1">
    <citation type="submission" date="2024-10" db="EMBL/GenBank/DDBJ databases">
        <title>The Natural Products Discovery Center: Release of the First 8490 Sequenced Strains for Exploring Actinobacteria Biosynthetic Diversity.</title>
        <authorList>
            <person name="Kalkreuter E."/>
            <person name="Kautsar S.A."/>
            <person name="Yang D."/>
            <person name="Bader C.D."/>
            <person name="Teijaro C.N."/>
            <person name="Fluegel L."/>
            <person name="Davis C.M."/>
            <person name="Simpson J.R."/>
            <person name="Lauterbach L."/>
            <person name="Steele A.D."/>
            <person name="Gui C."/>
            <person name="Meng S."/>
            <person name="Li G."/>
            <person name="Viehrig K."/>
            <person name="Ye F."/>
            <person name="Su P."/>
            <person name="Kiefer A.F."/>
            <person name="Nichols A."/>
            <person name="Cepeda A.J."/>
            <person name="Yan W."/>
            <person name="Fan B."/>
            <person name="Jiang Y."/>
            <person name="Adhikari A."/>
            <person name="Zheng C.-J."/>
            <person name="Schuster L."/>
            <person name="Cowan T.M."/>
            <person name="Smanski M.J."/>
            <person name="Chevrette M.G."/>
            <person name="De Carvalho L.P.S."/>
            <person name="Shen B."/>
        </authorList>
    </citation>
    <scope>NUCLEOTIDE SEQUENCE [LARGE SCALE GENOMIC DNA]</scope>
    <source>
        <strain evidence="2 3">NPDC006488</strain>
    </source>
</reference>
<evidence type="ECO:0000256" key="1">
    <source>
        <dbReference type="SAM" id="MobiDB-lite"/>
    </source>
</evidence>
<protein>
    <recommendedName>
        <fullName evidence="4">DUF5655 domain-containing protein</fullName>
    </recommendedName>
</protein>
<gene>
    <name evidence="2" type="ORF">ACFYNQ_23285</name>
</gene>
<feature type="region of interest" description="Disordered" evidence="1">
    <location>
        <begin position="218"/>
        <end position="245"/>
    </location>
</feature>
<dbReference type="EMBL" id="JBIAHM010000008">
    <property type="protein sequence ID" value="MFE9601476.1"/>
    <property type="molecule type" value="Genomic_DNA"/>
</dbReference>
<proteinExistence type="predicted"/>
<keyword evidence="3" id="KW-1185">Reference proteome</keyword>
<dbReference type="RefSeq" id="WP_388108725.1">
    <property type="nucleotide sequence ID" value="NZ_JBIAHM010000008.1"/>
</dbReference>
<organism evidence="2 3">
    <name type="scientific">Streptomyces hokutonensis</name>
    <dbReference type="NCBI Taxonomy" id="1306990"/>
    <lineage>
        <taxon>Bacteria</taxon>
        <taxon>Bacillati</taxon>
        <taxon>Actinomycetota</taxon>
        <taxon>Actinomycetes</taxon>
        <taxon>Kitasatosporales</taxon>
        <taxon>Streptomycetaceae</taxon>
        <taxon>Streptomyces</taxon>
    </lineage>
</organism>
<feature type="compositionally biased region" description="Basic and acidic residues" evidence="1">
    <location>
        <begin position="236"/>
        <end position="245"/>
    </location>
</feature>
<name>A0ABW6M5S1_9ACTN</name>
<evidence type="ECO:0000313" key="3">
    <source>
        <dbReference type="Proteomes" id="UP001601303"/>
    </source>
</evidence>
<feature type="compositionally biased region" description="Low complexity" evidence="1">
    <location>
        <begin position="218"/>
        <end position="229"/>
    </location>
</feature>
<comment type="caution">
    <text evidence="2">The sequence shown here is derived from an EMBL/GenBank/DDBJ whole genome shotgun (WGS) entry which is preliminary data.</text>
</comment>
<evidence type="ECO:0008006" key="4">
    <source>
        <dbReference type="Google" id="ProtNLM"/>
    </source>
</evidence>
<dbReference type="Proteomes" id="UP001601303">
    <property type="component" value="Unassembled WGS sequence"/>
</dbReference>
<sequence length="245" mass="26777">MSDTRQLPTEQKPFIPLQVQREADVMARNTGITPVITYEGEAAIRLTHVNGRLRIEAVLRRSSRGWKRSDYQLFQDGERRPTPDSWPEYRALAERLCGDVAAPAALPILNPISDPEPLPVEIRRELRRCETRLHGRDDVSVSVGHDAKGRYVIAITSSKATLHVTFETQYRSGRKAVFAASNNSVRVVTTDGKDLTDEVEGKLSAALARILAGHPGAPAADVGAGRVRGAQGGGPADRKGTVLRE</sequence>
<accession>A0ABW6M5S1</accession>
<evidence type="ECO:0000313" key="2">
    <source>
        <dbReference type="EMBL" id="MFE9601476.1"/>
    </source>
</evidence>